<protein>
    <submittedName>
        <fullName evidence="2">Uncharacterized protein</fullName>
    </submittedName>
</protein>
<sequence length="271" mass="30316">LKCICCCWSASELFKLSTSEKKKKSFPLYRQSSQSAFLSMYTSTVVLLFGGLLALCNALPNITCCNGGVPYVDLHVWPVDGNRFEEIADEAECRQFVLQISDSLLDKFVENDGTLTCKCPRDFYGAKCTLNRQAQSWGGGDGQSFKMFLLLAVIPLTFALIAAVGGFFCKMCCCQIVGFECLNLKWTVKRSKENTFDNGEMDYPFSVRRTPVHSTSNLYVVNSAHHDQTAPSTLYEDPYDHGPPPAYESVVRQPYLQPPPQFPTIEKKMAD</sequence>
<dbReference type="Proteomes" id="UP000054815">
    <property type="component" value="Unassembled WGS sequence"/>
</dbReference>
<evidence type="ECO:0000256" key="1">
    <source>
        <dbReference type="SAM" id="Phobius"/>
    </source>
</evidence>
<evidence type="ECO:0000313" key="2">
    <source>
        <dbReference type="EMBL" id="KRX90005.1"/>
    </source>
</evidence>
<evidence type="ECO:0000313" key="3">
    <source>
        <dbReference type="Proteomes" id="UP000054815"/>
    </source>
</evidence>
<keyword evidence="1" id="KW-1133">Transmembrane helix</keyword>
<gene>
    <name evidence="2" type="ORF">T4E_6842</name>
</gene>
<keyword evidence="1" id="KW-0472">Membrane</keyword>
<reference evidence="2 3" key="1">
    <citation type="submission" date="2015-01" db="EMBL/GenBank/DDBJ databases">
        <title>Evolution of Trichinella species and genotypes.</title>
        <authorList>
            <person name="Korhonen P.K."/>
            <person name="Edoardo P."/>
            <person name="Giuseppe L.R."/>
            <person name="Gasser R.B."/>
        </authorList>
    </citation>
    <scope>NUCLEOTIDE SEQUENCE [LARGE SCALE GENOMIC DNA]</scope>
    <source>
        <strain evidence="2">ISS141</strain>
    </source>
</reference>
<feature type="transmembrane region" description="Helical" evidence="1">
    <location>
        <begin position="148"/>
        <end position="168"/>
    </location>
</feature>
<dbReference type="AlphaFoldDB" id="A0A0V0XQ03"/>
<feature type="transmembrane region" description="Helical" evidence="1">
    <location>
        <begin position="36"/>
        <end position="56"/>
    </location>
</feature>
<organism evidence="2 3">
    <name type="scientific">Trichinella pseudospiralis</name>
    <name type="common">Parasitic roundworm</name>
    <dbReference type="NCBI Taxonomy" id="6337"/>
    <lineage>
        <taxon>Eukaryota</taxon>
        <taxon>Metazoa</taxon>
        <taxon>Ecdysozoa</taxon>
        <taxon>Nematoda</taxon>
        <taxon>Enoplea</taxon>
        <taxon>Dorylaimia</taxon>
        <taxon>Trichinellida</taxon>
        <taxon>Trichinellidae</taxon>
        <taxon>Trichinella</taxon>
    </lineage>
</organism>
<comment type="caution">
    <text evidence="2">The sequence shown here is derived from an EMBL/GenBank/DDBJ whole genome shotgun (WGS) entry which is preliminary data.</text>
</comment>
<proteinExistence type="predicted"/>
<accession>A0A0V0XQ03</accession>
<feature type="non-terminal residue" evidence="2">
    <location>
        <position position="1"/>
    </location>
</feature>
<dbReference type="EMBL" id="JYDU01000179">
    <property type="protein sequence ID" value="KRX90005.1"/>
    <property type="molecule type" value="Genomic_DNA"/>
</dbReference>
<keyword evidence="1" id="KW-0812">Transmembrane</keyword>
<name>A0A0V0XQ03_TRIPS</name>